<feature type="signal peptide" evidence="1">
    <location>
        <begin position="1"/>
        <end position="29"/>
    </location>
</feature>
<dbReference type="SUPFAM" id="SSF53474">
    <property type="entry name" value="alpha/beta-Hydrolases"/>
    <property type="match status" value="1"/>
</dbReference>
<dbReference type="RefSeq" id="WP_250062714.1">
    <property type="nucleotide sequence ID" value="NZ_JAIKTS010000001.1"/>
</dbReference>
<dbReference type="GO" id="GO:0016787">
    <property type="term" value="F:hydrolase activity"/>
    <property type="evidence" value="ECO:0007669"/>
    <property type="project" value="UniProtKB-KW"/>
</dbReference>
<name>A0ABT0SGM4_9GAMM</name>
<protein>
    <submittedName>
        <fullName evidence="2">Alpha/beta fold hydrolase</fullName>
    </submittedName>
</protein>
<keyword evidence="1" id="KW-0732">Signal</keyword>
<organism evidence="2 3">
    <name type="scientific">Stenotrophomonas mori</name>
    <dbReference type="NCBI Taxonomy" id="2871096"/>
    <lineage>
        <taxon>Bacteria</taxon>
        <taxon>Pseudomonadati</taxon>
        <taxon>Pseudomonadota</taxon>
        <taxon>Gammaproteobacteria</taxon>
        <taxon>Lysobacterales</taxon>
        <taxon>Lysobacteraceae</taxon>
        <taxon>Stenotrophomonas</taxon>
    </lineage>
</organism>
<dbReference type="InterPro" id="IPR029058">
    <property type="entry name" value="AB_hydrolase_fold"/>
</dbReference>
<reference evidence="2 3" key="1">
    <citation type="submission" date="2021-08" db="EMBL/GenBank/DDBJ databases">
        <title>Novel members of of the genus Stenotrophomonas from differernt environment.</title>
        <authorList>
            <person name="Deng Y."/>
        </authorList>
    </citation>
    <scope>NUCLEOTIDE SEQUENCE [LARGE SCALE GENOMIC DNA]</scope>
    <source>
        <strain evidence="2 3">CPCC 101365</strain>
    </source>
</reference>
<dbReference type="Gene3D" id="3.40.50.1820">
    <property type="entry name" value="alpha/beta hydrolase"/>
    <property type="match status" value="1"/>
</dbReference>
<dbReference type="EMBL" id="JAIKTS010000001">
    <property type="protein sequence ID" value="MCL7714140.1"/>
    <property type="molecule type" value="Genomic_DNA"/>
</dbReference>
<comment type="caution">
    <text evidence="2">The sequence shown here is derived from an EMBL/GenBank/DDBJ whole genome shotgun (WGS) entry which is preliminary data.</text>
</comment>
<dbReference type="PROSITE" id="PS51257">
    <property type="entry name" value="PROKAR_LIPOPROTEIN"/>
    <property type="match status" value="1"/>
</dbReference>
<dbReference type="Proteomes" id="UP001431235">
    <property type="component" value="Unassembled WGS sequence"/>
</dbReference>
<keyword evidence="2" id="KW-0378">Hydrolase</keyword>
<proteinExistence type="predicted"/>
<sequence length="662" mass="73460">MTAWQRLLAAATLALSLGGCAVLSQFAPAVELESMTPGEYIAQQRGDLLTTGRLSALTQQTIRVAGLETEGCAASRLDCIRAMEAATGLADERRLSALSELWLQQAMLSGEAATDDDARLQAWMEAARHAYAYLFFSGRPPEQRVFEDRQTQVRDWYNQAVQEATTLLFEGDRPWVPETSPAETAPLGRLQRAGWVFRIDLSSVRLPEGVTVPEELLSASSLSFKGLHNTWRRNGFGAELVAVMGEDPVTSAAPAAPAGDGKQARHRRPAWSEMPSPGMTVLFHFRGHDLAELLAQQDVRVSVHDPYVQDSIELHGYRVPLAANFTAGYGLWLARSGFNRQSLRTLFGRGRSIDRPHLYMMQPYDPERRIILMLHGLASSPEAWVNVANEIQGDDELRRNFQIWQVYYPTNMPVVVNHFAIRRLVARTLANFDPDGRAPASRDMVLVGHSMGGVIGRLMVSSADEQLWTWADEAYPAEMRRLERFRPRLDPVLRFEPMPQIERAVFIATPHRGTAVAGNRLGRWISRLVRLPLTLLENFAEILQVMPEALAEQDTTTSRPLPNSIDNLDANDPFVRVAADLPMSPAVRYHSIIAQLDASQPLDRSDDGLVPYRSAHLAGAVSEKVIVSGHSVQETAPAILELRRILHQDLEAMGGRAPQGAD</sequence>
<evidence type="ECO:0000313" key="2">
    <source>
        <dbReference type="EMBL" id="MCL7714140.1"/>
    </source>
</evidence>
<keyword evidence="3" id="KW-1185">Reference proteome</keyword>
<feature type="chain" id="PRO_5045208255" evidence="1">
    <location>
        <begin position="30"/>
        <end position="662"/>
    </location>
</feature>
<gene>
    <name evidence="2" type="ORF">K5L01_05675</name>
</gene>
<accession>A0ABT0SGM4</accession>
<evidence type="ECO:0000256" key="1">
    <source>
        <dbReference type="SAM" id="SignalP"/>
    </source>
</evidence>
<evidence type="ECO:0000313" key="3">
    <source>
        <dbReference type="Proteomes" id="UP001431235"/>
    </source>
</evidence>